<organism evidence="9 10">
    <name type="scientific">Stieleria varia</name>
    <dbReference type="NCBI Taxonomy" id="2528005"/>
    <lineage>
        <taxon>Bacteria</taxon>
        <taxon>Pseudomonadati</taxon>
        <taxon>Planctomycetota</taxon>
        <taxon>Planctomycetia</taxon>
        <taxon>Pirellulales</taxon>
        <taxon>Pirellulaceae</taxon>
        <taxon>Stieleria</taxon>
    </lineage>
</organism>
<evidence type="ECO:0000256" key="7">
    <source>
        <dbReference type="SAM" id="SignalP"/>
    </source>
</evidence>
<sequence precursor="true">MKILASVMLLSIVAIALGSVGTAYSQTPNVVMIVADDQCYRDFGFMGNTRVHTPNLDQLAANSARFPHGYVPSSVCRPSLVSMLTGRYPHEHGVHFNHPPPGFSRLTKSEEIDKAEFDRLRARADKYIQHAATIPRVLGVHGYRSLQTGKYWEGHFRNAGFTQGMTTTEPSGGKYGDKQLANGDWVAHGNGDHGLSIGRETMQPIERFVDSDDRRPFFLWYAPFLPHVPHDSPQKYFDIAKGYDGVDPHELPYFAAIAQFDDTVGQLMEILRRADKLQSTLIVFVSDNGWVPEPGKSLKPIQGESAIPQWDHTRSSKRAPFDDGLRTPILFCWPGHIQPATFSTPVSSVDLMPTILAAARVDTAGLQLSGVNLWNVVQGRENPDPQRCVFGEIYPGDATSLDHPERDVAYRWVRQGEFKLIVPRHRDATRPWGNYLLKPALFNVLTDPDESDNLIDSQRGRQIAAELNRALDHWWP</sequence>
<keyword evidence="10" id="KW-1185">Reference proteome</keyword>
<evidence type="ECO:0000256" key="5">
    <source>
        <dbReference type="ARBA" id="ARBA00022801"/>
    </source>
</evidence>
<dbReference type="Pfam" id="PF00884">
    <property type="entry name" value="Sulfatase"/>
    <property type="match status" value="1"/>
</dbReference>
<dbReference type="Proteomes" id="UP000320176">
    <property type="component" value="Unassembled WGS sequence"/>
</dbReference>
<dbReference type="RefSeq" id="WP_146523497.1">
    <property type="nucleotide sequence ID" value="NZ_CP151726.1"/>
</dbReference>
<feature type="domain" description="Sulfatase N-terminal" evidence="8">
    <location>
        <begin position="28"/>
        <end position="359"/>
    </location>
</feature>
<dbReference type="OrthoDB" id="246867at2"/>
<evidence type="ECO:0000313" key="10">
    <source>
        <dbReference type="Proteomes" id="UP000320176"/>
    </source>
</evidence>
<dbReference type="InterPro" id="IPR000917">
    <property type="entry name" value="Sulfatase_N"/>
</dbReference>
<feature type="signal peptide" evidence="7">
    <location>
        <begin position="1"/>
        <end position="25"/>
    </location>
</feature>
<dbReference type="PANTHER" id="PTHR42693">
    <property type="entry name" value="ARYLSULFATASE FAMILY MEMBER"/>
    <property type="match status" value="1"/>
</dbReference>
<gene>
    <name evidence="9" type="primary">betC_19</name>
    <name evidence="9" type="ORF">Pla52n_66030</name>
</gene>
<evidence type="ECO:0000256" key="3">
    <source>
        <dbReference type="ARBA" id="ARBA00022723"/>
    </source>
</evidence>
<evidence type="ECO:0000256" key="1">
    <source>
        <dbReference type="ARBA" id="ARBA00001913"/>
    </source>
</evidence>
<dbReference type="GO" id="GO:0047753">
    <property type="term" value="F:choline-sulfatase activity"/>
    <property type="evidence" value="ECO:0007669"/>
    <property type="project" value="UniProtKB-EC"/>
</dbReference>
<name>A0A5C5ZVD7_9BACT</name>
<dbReference type="GO" id="GO:0046872">
    <property type="term" value="F:metal ion binding"/>
    <property type="evidence" value="ECO:0007669"/>
    <property type="project" value="UniProtKB-KW"/>
</dbReference>
<dbReference type="PANTHER" id="PTHR42693:SF42">
    <property type="entry name" value="ARYLSULFATASE G"/>
    <property type="match status" value="1"/>
</dbReference>
<dbReference type="EMBL" id="SJPN01000016">
    <property type="protein sequence ID" value="TWT91512.1"/>
    <property type="molecule type" value="Genomic_DNA"/>
</dbReference>
<keyword evidence="5 9" id="KW-0378">Hydrolase</keyword>
<dbReference type="SUPFAM" id="SSF53649">
    <property type="entry name" value="Alkaline phosphatase-like"/>
    <property type="match status" value="1"/>
</dbReference>
<dbReference type="AlphaFoldDB" id="A0A5C5ZVD7"/>
<keyword evidence="4 7" id="KW-0732">Signal</keyword>
<evidence type="ECO:0000259" key="8">
    <source>
        <dbReference type="Pfam" id="PF00884"/>
    </source>
</evidence>
<evidence type="ECO:0000256" key="2">
    <source>
        <dbReference type="ARBA" id="ARBA00008779"/>
    </source>
</evidence>
<evidence type="ECO:0000313" key="9">
    <source>
        <dbReference type="EMBL" id="TWT91512.1"/>
    </source>
</evidence>
<comment type="caution">
    <text evidence="9">The sequence shown here is derived from an EMBL/GenBank/DDBJ whole genome shotgun (WGS) entry which is preliminary data.</text>
</comment>
<proteinExistence type="inferred from homology"/>
<keyword evidence="6" id="KW-0106">Calcium</keyword>
<dbReference type="InterPro" id="IPR017850">
    <property type="entry name" value="Alkaline_phosphatase_core_sf"/>
</dbReference>
<keyword evidence="3" id="KW-0479">Metal-binding</keyword>
<evidence type="ECO:0000256" key="6">
    <source>
        <dbReference type="ARBA" id="ARBA00022837"/>
    </source>
</evidence>
<protein>
    <submittedName>
        <fullName evidence="9">Choline-sulfatase</fullName>
        <ecNumber evidence="9">3.1.6.6</ecNumber>
    </submittedName>
</protein>
<comment type="cofactor">
    <cofactor evidence="1">
        <name>Ca(2+)</name>
        <dbReference type="ChEBI" id="CHEBI:29108"/>
    </cofactor>
</comment>
<dbReference type="Gene3D" id="3.40.720.10">
    <property type="entry name" value="Alkaline Phosphatase, subunit A"/>
    <property type="match status" value="2"/>
</dbReference>
<reference evidence="9 10" key="1">
    <citation type="submission" date="2019-02" db="EMBL/GenBank/DDBJ databases">
        <title>Deep-cultivation of Planctomycetes and their phenomic and genomic characterization uncovers novel biology.</title>
        <authorList>
            <person name="Wiegand S."/>
            <person name="Jogler M."/>
            <person name="Boedeker C."/>
            <person name="Pinto D."/>
            <person name="Vollmers J."/>
            <person name="Rivas-Marin E."/>
            <person name="Kohn T."/>
            <person name="Peeters S.H."/>
            <person name="Heuer A."/>
            <person name="Rast P."/>
            <person name="Oberbeckmann S."/>
            <person name="Bunk B."/>
            <person name="Jeske O."/>
            <person name="Meyerdierks A."/>
            <person name="Storesund J.E."/>
            <person name="Kallscheuer N."/>
            <person name="Luecker S."/>
            <person name="Lage O.M."/>
            <person name="Pohl T."/>
            <person name="Merkel B.J."/>
            <person name="Hornburger P."/>
            <person name="Mueller R.-W."/>
            <person name="Bruemmer F."/>
            <person name="Labrenz M."/>
            <person name="Spormann A.M."/>
            <person name="Op Den Camp H."/>
            <person name="Overmann J."/>
            <person name="Amann R."/>
            <person name="Jetten M.S.M."/>
            <person name="Mascher T."/>
            <person name="Medema M.H."/>
            <person name="Devos D.P."/>
            <person name="Kaster A.-K."/>
            <person name="Ovreas L."/>
            <person name="Rohde M."/>
            <person name="Galperin M.Y."/>
            <person name="Jogler C."/>
        </authorList>
    </citation>
    <scope>NUCLEOTIDE SEQUENCE [LARGE SCALE GENOMIC DNA]</scope>
    <source>
        <strain evidence="9 10">Pla52n</strain>
    </source>
</reference>
<evidence type="ECO:0000256" key="4">
    <source>
        <dbReference type="ARBA" id="ARBA00022729"/>
    </source>
</evidence>
<dbReference type="EC" id="3.1.6.6" evidence="9"/>
<feature type="chain" id="PRO_5023084659" evidence="7">
    <location>
        <begin position="26"/>
        <end position="476"/>
    </location>
</feature>
<dbReference type="InterPro" id="IPR050738">
    <property type="entry name" value="Sulfatase"/>
</dbReference>
<accession>A0A5C5ZVD7</accession>
<dbReference type="GO" id="GO:0004065">
    <property type="term" value="F:arylsulfatase activity"/>
    <property type="evidence" value="ECO:0007669"/>
    <property type="project" value="TreeGrafter"/>
</dbReference>
<comment type="similarity">
    <text evidence="2">Belongs to the sulfatase family.</text>
</comment>